<evidence type="ECO:0000259" key="1">
    <source>
        <dbReference type="Pfam" id="PF07615"/>
    </source>
</evidence>
<accession>A0A0F9ND78</accession>
<protein>
    <recommendedName>
        <fullName evidence="1">Thiamin/hydroxymethyl pyrimidine-binding YkoF putative domain-containing protein</fullName>
    </recommendedName>
</protein>
<comment type="caution">
    <text evidence="2">The sequence shown here is derived from an EMBL/GenBank/DDBJ whole genome shotgun (WGS) entry which is preliminary data.</text>
</comment>
<dbReference type="SUPFAM" id="SSF89957">
    <property type="entry name" value="MTH1187/YkoF-like"/>
    <property type="match status" value="1"/>
</dbReference>
<dbReference type="Pfam" id="PF07615">
    <property type="entry name" value="Ykof"/>
    <property type="match status" value="1"/>
</dbReference>
<feature type="domain" description="Thiamin/hydroxymethyl pyrimidine-binding YkoF putative" evidence="1">
    <location>
        <begin position="5"/>
        <end position="71"/>
    </location>
</feature>
<evidence type="ECO:0000313" key="2">
    <source>
        <dbReference type="EMBL" id="KKN09917.1"/>
    </source>
</evidence>
<gene>
    <name evidence="2" type="ORF">LCGC14_1041820</name>
</gene>
<dbReference type="AlphaFoldDB" id="A0A0F9ND78"/>
<name>A0A0F9ND78_9ZZZZ</name>
<reference evidence="2" key="1">
    <citation type="journal article" date="2015" name="Nature">
        <title>Complex archaea that bridge the gap between prokaryotes and eukaryotes.</title>
        <authorList>
            <person name="Spang A."/>
            <person name="Saw J.H."/>
            <person name="Jorgensen S.L."/>
            <person name="Zaremba-Niedzwiedzka K."/>
            <person name="Martijn J."/>
            <person name="Lind A.E."/>
            <person name="van Eijk R."/>
            <person name="Schleper C."/>
            <person name="Guy L."/>
            <person name="Ettema T.J."/>
        </authorList>
    </citation>
    <scope>NUCLEOTIDE SEQUENCE</scope>
</reference>
<organism evidence="2">
    <name type="scientific">marine sediment metagenome</name>
    <dbReference type="NCBI Taxonomy" id="412755"/>
    <lineage>
        <taxon>unclassified sequences</taxon>
        <taxon>metagenomes</taxon>
        <taxon>ecological metagenomes</taxon>
    </lineage>
</organism>
<dbReference type="Gene3D" id="3.30.70.930">
    <property type="match status" value="1"/>
</dbReference>
<sequence length="86" mass="9838">MRISIDISLYPLTEGFVEPILAFIDKLETNPKLIVKRNSLSTQVFGEYRDVMDMMDAEIEQVFKVMPHSAFVLKMVGTDRADVVDK</sequence>
<proteinExistence type="predicted"/>
<dbReference type="InterPro" id="IPR011522">
    <property type="entry name" value="Thiamin/HMP-bd_put_YkoF"/>
</dbReference>
<dbReference type="EMBL" id="LAZR01004294">
    <property type="protein sequence ID" value="KKN09917.1"/>
    <property type="molecule type" value="Genomic_DNA"/>
</dbReference>
<dbReference type="InterPro" id="IPR029756">
    <property type="entry name" value="MTH1187/YkoF-like"/>
</dbReference>